<feature type="transmembrane region" description="Helical" evidence="7">
    <location>
        <begin position="219"/>
        <end position="242"/>
    </location>
</feature>
<dbReference type="GO" id="GO:0022857">
    <property type="term" value="F:transmembrane transporter activity"/>
    <property type="evidence" value="ECO:0007669"/>
    <property type="project" value="InterPro"/>
</dbReference>
<protein>
    <recommendedName>
        <fullName evidence="8">Major facilitator superfamily (MFS) profile domain-containing protein</fullName>
    </recommendedName>
</protein>
<accession>A0A439CTG3</accession>
<dbReference type="InterPro" id="IPR036259">
    <property type="entry name" value="MFS_trans_sf"/>
</dbReference>
<evidence type="ECO:0000256" key="2">
    <source>
        <dbReference type="ARBA" id="ARBA00022448"/>
    </source>
</evidence>
<dbReference type="Pfam" id="PF07690">
    <property type="entry name" value="MFS_1"/>
    <property type="match status" value="1"/>
</dbReference>
<feature type="region of interest" description="Disordered" evidence="6">
    <location>
        <begin position="645"/>
        <end position="678"/>
    </location>
</feature>
<dbReference type="InterPro" id="IPR020846">
    <property type="entry name" value="MFS_dom"/>
</dbReference>
<dbReference type="SUPFAM" id="SSF103473">
    <property type="entry name" value="MFS general substrate transporter"/>
    <property type="match status" value="2"/>
</dbReference>
<dbReference type="FunFam" id="1.20.1250.20:FF:000196">
    <property type="entry name" value="MFS toxin efflux pump (AflT)"/>
    <property type="match status" value="1"/>
</dbReference>
<feature type="transmembrane region" description="Helical" evidence="7">
    <location>
        <begin position="64"/>
        <end position="82"/>
    </location>
</feature>
<evidence type="ECO:0000256" key="1">
    <source>
        <dbReference type="ARBA" id="ARBA00004141"/>
    </source>
</evidence>
<feature type="transmembrane region" description="Helical" evidence="7">
    <location>
        <begin position="134"/>
        <end position="153"/>
    </location>
</feature>
<evidence type="ECO:0000256" key="5">
    <source>
        <dbReference type="ARBA" id="ARBA00023136"/>
    </source>
</evidence>
<feature type="compositionally biased region" description="Basic and acidic residues" evidence="6">
    <location>
        <begin position="1"/>
        <end position="11"/>
    </location>
</feature>
<dbReference type="PANTHER" id="PTHR23501">
    <property type="entry name" value="MAJOR FACILITATOR SUPERFAMILY"/>
    <property type="match status" value="1"/>
</dbReference>
<evidence type="ECO:0000313" key="9">
    <source>
        <dbReference type="EMBL" id="RWA05450.1"/>
    </source>
</evidence>
<evidence type="ECO:0000259" key="8">
    <source>
        <dbReference type="PROSITE" id="PS50850"/>
    </source>
</evidence>
<dbReference type="Proteomes" id="UP000286045">
    <property type="component" value="Unassembled WGS sequence"/>
</dbReference>
<proteinExistence type="predicted"/>
<dbReference type="PROSITE" id="PS50850">
    <property type="entry name" value="MFS"/>
    <property type="match status" value="1"/>
</dbReference>
<dbReference type="Gene3D" id="1.20.1250.20">
    <property type="entry name" value="MFS general substrate transporter like domains"/>
    <property type="match status" value="2"/>
</dbReference>
<dbReference type="CDD" id="cd17502">
    <property type="entry name" value="MFS_Azr1_MDR_like"/>
    <property type="match status" value="1"/>
</dbReference>
<keyword evidence="10" id="KW-1185">Reference proteome</keyword>
<feature type="transmembrane region" description="Helical" evidence="7">
    <location>
        <begin position="194"/>
        <end position="213"/>
    </location>
</feature>
<feature type="transmembrane region" description="Helical" evidence="7">
    <location>
        <begin position="263"/>
        <end position="282"/>
    </location>
</feature>
<feature type="transmembrane region" description="Helical" evidence="7">
    <location>
        <begin position="458"/>
        <end position="477"/>
    </location>
</feature>
<evidence type="ECO:0000313" key="10">
    <source>
        <dbReference type="Proteomes" id="UP000286045"/>
    </source>
</evidence>
<feature type="transmembrane region" description="Helical" evidence="7">
    <location>
        <begin position="104"/>
        <end position="122"/>
    </location>
</feature>
<dbReference type="InterPro" id="IPR011701">
    <property type="entry name" value="MFS"/>
</dbReference>
<feature type="compositionally biased region" description="Polar residues" evidence="6">
    <location>
        <begin position="647"/>
        <end position="668"/>
    </location>
</feature>
<feature type="transmembrane region" description="Helical" evidence="7">
    <location>
        <begin position="336"/>
        <end position="356"/>
    </location>
</feature>
<feature type="transmembrane region" description="Helical" evidence="7">
    <location>
        <begin position="527"/>
        <end position="548"/>
    </location>
</feature>
<gene>
    <name evidence="9" type="ORF">EKO27_g9650</name>
</gene>
<evidence type="ECO:0000256" key="4">
    <source>
        <dbReference type="ARBA" id="ARBA00022989"/>
    </source>
</evidence>
<feature type="compositionally biased region" description="Basic and acidic residues" evidence="6">
    <location>
        <begin position="595"/>
        <end position="606"/>
    </location>
</feature>
<feature type="transmembrane region" description="Helical" evidence="7">
    <location>
        <begin position="368"/>
        <end position="387"/>
    </location>
</feature>
<name>A0A439CTG3_9PEZI</name>
<sequence length="813" mass="88118">MADPFQRRSETPAKYTGSPRFTMTEDMEKVDRAAPAPAPAPAQPSGPMGPPDDDSEQRFQPKSFRFWSVIISIFLALFIVALDRTILGTATPQITQEFHSLGDIGWYGSAYQLTTAASQLLFGRVYKFYEIKRTFLVTVLLFEVGSVICGAAPNSIVFIVGRAIAGLGGAGIFSGVTIIMITMVPLRKRPMFQGLFGTIFGLASVLGPLVGGALTDAATWRWCFYINLPIGAVAAVCIIFILRPSRHSHPPATIWQQIWRLDPLGTFLFIPSIVALLIALQWGGSTYAWSNWRIILLFVLFGVLLIAFGAVQVFLPNTATVPVRVVRRRSIWAATLFMFALAGSFLMAIYYLPLWFQVVKGASATQSGVYTLPFVLSLVVGSTLSGAFTQKVGYYVPAMIASPSLLAVGQGLMSTFRVNESSSHWIGFQVIGGFGLGLGMQAASLAAQATLPAPDVPIGIAIMFFAQQLGGGIFTSVGQNLLSTYLVSHLDIPGLSADQITSEGATDLVTSVAPEYRLTVKTVYNQAISEIFRCAMGVALVAVVAAVFMEWKNVKKAGPPGPPPGTGPGAQDQPSDDIGSVESSALFIDSSPKISSEDRSNIDGKGGRMGMNGAINDAEEIQTAPPPPAGCEHCEHCRLSRALTPPERQSLSQSTYALSNRNSRQQPLAYQANAPSPEALEEAARLASVAREAVAQLEELTRPFSVTGAPVVRPERAYVPHNGPRRRSFTAPDIPPRKPKKEPTTQELAENARRVSAQLEREDKEEKLRERERRKEREEVASRRSEQSSRQFSATLFTPSSPQSPVMLSRDGW</sequence>
<evidence type="ECO:0000256" key="3">
    <source>
        <dbReference type="ARBA" id="ARBA00022692"/>
    </source>
</evidence>
<evidence type="ECO:0000256" key="7">
    <source>
        <dbReference type="SAM" id="Phobius"/>
    </source>
</evidence>
<feature type="transmembrane region" description="Helical" evidence="7">
    <location>
        <begin position="159"/>
        <end position="182"/>
    </location>
</feature>
<feature type="compositionally biased region" description="Polar residues" evidence="6">
    <location>
        <begin position="791"/>
        <end position="806"/>
    </location>
</feature>
<feature type="region of interest" description="Disordered" evidence="6">
    <location>
        <begin position="557"/>
        <end position="612"/>
    </location>
</feature>
<organism evidence="9 10">
    <name type="scientific">Xylaria grammica</name>
    <dbReference type="NCBI Taxonomy" id="363999"/>
    <lineage>
        <taxon>Eukaryota</taxon>
        <taxon>Fungi</taxon>
        <taxon>Dikarya</taxon>
        <taxon>Ascomycota</taxon>
        <taxon>Pezizomycotina</taxon>
        <taxon>Sordariomycetes</taxon>
        <taxon>Xylariomycetidae</taxon>
        <taxon>Xylariales</taxon>
        <taxon>Xylariaceae</taxon>
        <taxon>Xylaria</taxon>
    </lineage>
</organism>
<feature type="compositionally biased region" description="Pro residues" evidence="6">
    <location>
        <begin position="36"/>
        <end position="50"/>
    </location>
</feature>
<feature type="region of interest" description="Disordered" evidence="6">
    <location>
        <begin position="700"/>
        <end position="813"/>
    </location>
</feature>
<dbReference type="GO" id="GO:0005886">
    <property type="term" value="C:plasma membrane"/>
    <property type="evidence" value="ECO:0007669"/>
    <property type="project" value="TreeGrafter"/>
</dbReference>
<comment type="subcellular location">
    <subcellularLocation>
        <location evidence="1">Membrane</location>
        <topology evidence="1">Multi-pass membrane protein</topology>
    </subcellularLocation>
</comment>
<reference evidence="9 10" key="1">
    <citation type="submission" date="2018-12" db="EMBL/GenBank/DDBJ databases">
        <title>Draft genome sequence of Xylaria grammica IHI A82.</title>
        <authorList>
            <person name="Buettner E."/>
            <person name="Kellner H."/>
        </authorList>
    </citation>
    <scope>NUCLEOTIDE SEQUENCE [LARGE SCALE GENOMIC DNA]</scope>
    <source>
        <strain evidence="9 10">IHI A82</strain>
    </source>
</reference>
<feature type="transmembrane region" description="Helical" evidence="7">
    <location>
        <begin position="425"/>
        <end position="446"/>
    </location>
</feature>
<dbReference type="FunFam" id="1.20.1720.10:FF:000012">
    <property type="entry name" value="MFS toxin efflux pump (AflT)"/>
    <property type="match status" value="1"/>
</dbReference>
<feature type="transmembrane region" description="Helical" evidence="7">
    <location>
        <begin position="294"/>
        <end position="315"/>
    </location>
</feature>
<feature type="domain" description="Major facilitator superfamily (MFS) profile" evidence="8">
    <location>
        <begin position="69"/>
        <end position="554"/>
    </location>
</feature>
<keyword evidence="4 7" id="KW-1133">Transmembrane helix</keyword>
<feature type="compositionally biased region" description="Basic and acidic residues" evidence="6">
    <location>
        <begin position="759"/>
        <end position="787"/>
    </location>
</feature>
<keyword evidence="5 7" id="KW-0472">Membrane</keyword>
<keyword evidence="2" id="KW-0813">Transport</keyword>
<keyword evidence="3 7" id="KW-0812">Transmembrane</keyword>
<dbReference type="AlphaFoldDB" id="A0A439CTG3"/>
<comment type="caution">
    <text evidence="9">The sequence shown here is derived from an EMBL/GenBank/DDBJ whole genome shotgun (WGS) entry which is preliminary data.</text>
</comment>
<dbReference type="EMBL" id="RYZI01000438">
    <property type="protein sequence ID" value="RWA05450.1"/>
    <property type="molecule type" value="Genomic_DNA"/>
</dbReference>
<evidence type="ECO:0000256" key="6">
    <source>
        <dbReference type="SAM" id="MobiDB-lite"/>
    </source>
</evidence>
<dbReference type="PANTHER" id="PTHR23501:SF201">
    <property type="entry name" value="MFS AFLATOXIN EFFLUX PUMP"/>
    <property type="match status" value="1"/>
</dbReference>
<feature type="region of interest" description="Disordered" evidence="6">
    <location>
        <begin position="1"/>
        <end position="57"/>
    </location>
</feature>